<dbReference type="InterPro" id="IPR042518">
    <property type="entry name" value="SirC_C"/>
</dbReference>
<dbReference type="PANTHER" id="PTHR35330">
    <property type="entry name" value="SIROHEME BIOSYNTHESIS PROTEIN MET8"/>
    <property type="match status" value="1"/>
</dbReference>
<dbReference type="SUPFAM" id="SSF51735">
    <property type="entry name" value="NAD(P)-binding Rossmann-fold domains"/>
    <property type="match status" value="1"/>
</dbReference>
<dbReference type="GO" id="GO:0004325">
    <property type="term" value="F:ferrochelatase activity"/>
    <property type="evidence" value="ECO:0007669"/>
    <property type="project" value="InterPro"/>
</dbReference>
<feature type="domain" description="Siroheme synthase central" evidence="7">
    <location>
        <begin position="121"/>
        <end position="147"/>
    </location>
</feature>
<organism evidence="8 9">
    <name type="scientific">Desulfuribacillus alkaliarsenatis</name>
    <dbReference type="NCBI Taxonomy" id="766136"/>
    <lineage>
        <taxon>Bacteria</taxon>
        <taxon>Bacillati</taxon>
        <taxon>Bacillota</taxon>
        <taxon>Desulfuribacillia</taxon>
        <taxon>Desulfuribacillales</taxon>
        <taxon>Desulfuribacillaceae</taxon>
        <taxon>Desulfuribacillus</taxon>
    </lineage>
</organism>
<name>A0A1E5G7Q2_9FIRM</name>
<evidence type="ECO:0000256" key="2">
    <source>
        <dbReference type="ARBA" id="ARBA00012400"/>
    </source>
</evidence>
<evidence type="ECO:0000256" key="6">
    <source>
        <dbReference type="ARBA" id="ARBA00047561"/>
    </source>
</evidence>
<keyword evidence="4" id="KW-0520">NAD</keyword>
<dbReference type="EMBL" id="MIJE01000001">
    <property type="protein sequence ID" value="OEF98764.1"/>
    <property type="molecule type" value="Genomic_DNA"/>
</dbReference>
<evidence type="ECO:0000313" key="8">
    <source>
        <dbReference type="EMBL" id="OEF98764.1"/>
    </source>
</evidence>
<dbReference type="EC" id="1.3.1.76" evidence="2"/>
<dbReference type="InterPro" id="IPR028281">
    <property type="entry name" value="Sirohaem_synthase_central"/>
</dbReference>
<reference evidence="8 9" key="1">
    <citation type="submission" date="2016-09" db="EMBL/GenBank/DDBJ databases">
        <title>Draft genome sequence for the type strain of Desulfuribacillus alkaliarsenatis AHT28, an obligately anaerobic, sulfidogenic bacterium isolated from Russian soda lake sediments.</title>
        <authorList>
            <person name="Abin C.A."/>
            <person name="Hollibaugh J.T."/>
        </authorList>
    </citation>
    <scope>NUCLEOTIDE SEQUENCE [LARGE SCALE GENOMIC DNA]</scope>
    <source>
        <strain evidence="8 9">AHT28</strain>
    </source>
</reference>
<dbReference type="InterPro" id="IPR028161">
    <property type="entry name" value="Met8-like"/>
</dbReference>
<dbReference type="Pfam" id="PF13241">
    <property type="entry name" value="NAD_binding_7"/>
    <property type="match status" value="1"/>
</dbReference>
<dbReference type="PANTHER" id="PTHR35330:SF1">
    <property type="entry name" value="SIROHEME BIOSYNTHESIS PROTEIN MET8"/>
    <property type="match status" value="1"/>
</dbReference>
<dbReference type="InterPro" id="IPR036291">
    <property type="entry name" value="NAD(P)-bd_dom_sf"/>
</dbReference>
<dbReference type="InterPro" id="IPR006367">
    <property type="entry name" value="Sirohaem_synthase_N"/>
</dbReference>
<dbReference type="GO" id="GO:0019354">
    <property type="term" value="P:siroheme biosynthetic process"/>
    <property type="evidence" value="ECO:0007669"/>
    <property type="project" value="UniProtKB-UniPathway"/>
</dbReference>
<evidence type="ECO:0000313" key="9">
    <source>
        <dbReference type="Proteomes" id="UP000094296"/>
    </source>
</evidence>
<comment type="pathway">
    <text evidence="1">Porphyrin-containing compound metabolism; siroheme biosynthesis; sirohydrochlorin from precorrin-2: step 1/1.</text>
</comment>
<dbReference type="Proteomes" id="UP000094296">
    <property type="component" value="Unassembled WGS sequence"/>
</dbReference>
<sequence length="220" mass="25255">MERFYPIFLRIKDKLCVVVGGGNVAERKVMTLLEDGAKVKVISPDITKTLSALAEAGEVEWKPRYYEVGDLLGAFLVYAATNSQEVNQQVYTDAQKHSILVNTIDNQELCDFIVPSRIDKGKLQICISTSGASPALAKQIREELEEHFCDEYQMFLDWMQQLREWLLKNEPDEQTRRQIFKQAVQSPILELLREQRIEEARAIIHSYTKELILTDQCGCN</sequence>
<evidence type="ECO:0000256" key="4">
    <source>
        <dbReference type="ARBA" id="ARBA00023027"/>
    </source>
</evidence>
<evidence type="ECO:0000256" key="3">
    <source>
        <dbReference type="ARBA" id="ARBA00023002"/>
    </source>
</evidence>
<comment type="caution">
    <text evidence="8">The sequence shown here is derived from an EMBL/GenBank/DDBJ whole genome shotgun (WGS) entry which is preliminary data.</text>
</comment>
<dbReference type="UniPathway" id="UPA00262">
    <property type="reaction ID" value="UER00222"/>
</dbReference>
<dbReference type="NCBIfam" id="TIGR01470">
    <property type="entry name" value="cysG_Nterm"/>
    <property type="match status" value="1"/>
</dbReference>
<evidence type="ECO:0000256" key="1">
    <source>
        <dbReference type="ARBA" id="ARBA00005010"/>
    </source>
</evidence>
<proteinExistence type="predicted"/>
<accession>A0A1E5G7Q2</accession>
<keyword evidence="5" id="KW-0627">Porphyrin biosynthesis</keyword>
<comment type="catalytic activity">
    <reaction evidence="6">
        <text>precorrin-2 + NAD(+) = sirohydrochlorin + NADH + 2 H(+)</text>
        <dbReference type="Rhea" id="RHEA:15613"/>
        <dbReference type="ChEBI" id="CHEBI:15378"/>
        <dbReference type="ChEBI" id="CHEBI:57540"/>
        <dbReference type="ChEBI" id="CHEBI:57945"/>
        <dbReference type="ChEBI" id="CHEBI:58351"/>
        <dbReference type="ChEBI" id="CHEBI:58827"/>
        <dbReference type="EC" id="1.3.1.76"/>
    </reaction>
</comment>
<dbReference type="GO" id="GO:0043115">
    <property type="term" value="F:precorrin-2 dehydrogenase activity"/>
    <property type="evidence" value="ECO:0007669"/>
    <property type="project" value="UniProtKB-EC"/>
</dbReference>
<keyword evidence="3" id="KW-0560">Oxidoreductase</keyword>
<dbReference type="Gene3D" id="1.10.8.610">
    <property type="entry name" value="SirC, precorrin-2 dehydrogenase, C-terminal helical domain-like"/>
    <property type="match status" value="1"/>
</dbReference>
<gene>
    <name evidence="8" type="ORF">BHF68_01115</name>
</gene>
<evidence type="ECO:0000259" key="7">
    <source>
        <dbReference type="Pfam" id="PF14824"/>
    </source>
</evidence>
<protein>
    <recommendedName>
        <fullName evidence="2">precorrin-2 dehydrogenase</fullName>
        <ecNumber evidence="2">1.3.1.76</ecNumber>
    </recommendedName>
</protein>
<keyword evidence="9" id="KW-1185">Reference proteome</keyword>
<dbReference type="SUPFAM" id="SSF75615">
    <property type="entry name" value="Siroheme synthase middle domains-like"/>
    <property type="match status" value="1"/>
</dbReference>
<dbReference type="STRING" id="766136.BHF68_01115"/>
<dbReference type="AlphaFoldDB" id="A0A1E5G7Q2"/>
<evidence type="ECO:0000256" key="5">
    <source>
        <dbReference type="ARBA" id="ARBA00023244"/>
    </source>
</evidence>
<dbReference type="Gene3D" id="3.40.50.720">
    <property type="entry name" value="NAD(P)-binding Rossmann-like Domain"/>
    <property type="match status" value="1"/>
</dbReference>
<dbReference type="Pfam" id="PF14824">
    <property type="entry name" value="Sirohm_synth_M"/>
    <property type="match status" value="1"/>
</dbReference>
<dbReference type="RefSeq" id="WP_069642256.1">
    <property type="nucleotide sequence ID" value="NZ_MIJE01000001.1"/>
</dbReference>